<organism evidence="5 6">
    <name type="scientific">Gemmatimonas groenlandica</name>
    <dbReference type="NCBI Taxonomy" id="2732249"/>
    <lineage>
        <taxon>Bacteria</taxon>
        <taxon>Pseudomonadati</taxon>
        <taxon>Gemmatimonadota</taxon>
        <taxon>Gemmatimonadia</taxon>
        <taxon>Gemmatimonadales</taxon>
        <taxon>Gemmatimonadaceae</taxon>
        <taxon>Gemmatimonas</taxon>
    </lineage>
</organism>
<accession>A0A6M4IKK2</accession>
<evidence type="ECO:0000256" key="2">
    <source>
        <dbReference type="ARBA" id="ARBA00023008"/>
    </source>
</evidence>
<keyword evidence="3" id="KW-0732">Signal</keyword>
<evidence type="ECO:0000256" key="1">
    <source>
        <dbReference type="ARBA" id="ARBA00022723"/>
    </source>
</evidence>
<feature type="domain" description="CHRD" evidence="4">
    <location>
        <begin position="313"/>
        <end position="447"/>
    </location>
</feature>
<dbReference type="InterPro" id="IPR008972">
    <property type="entry name" value="Cupredoxin"/>
</dbReference>
<dbReference type="AlphaFoldDB" id="A0A6M4IKK2"/>
<dbReference type="InterPro" id="IPR000923">
    <property type="entry name" value="BlueCu_1"/>
</dbReference>
<feature type="chain" id="PRO_5026738222" evidence="3">
    <location>
        <begin position="32"/>
        <end position="447"/>
    </location>
</feature>
<dbReference type="SUPFAM" id="SSF49373">
    <property type="entry name" value="Invasin/intimin cell-adhesion fragments"/>
    <property type="match status" value="1"/>
</dbReference>
<protein>
    <submittedName>
        <fullName evidence="5">CHRD domain-containing protein</fullName>
    </submittedName>
</protein>
<evidence type="ECO:0000313" key="5">
    <source>
        <dbReference type="EMBL" id="QJR35263.1"/>
    </source>
</evidence>
<dbReference type="InterPro" id="IPR010895">
    <property type="entry name" value="CHRD"/>
</dbReference>
<dbReference type="Pfam" id="PF02368">
    <property type="entry name" value="Big_2"/>
    <property type="match status" value="2"/>
</dbReference>
<evidence type="ECO:0000313" key="6">
    <source>
        <dbReference type="Proteomes" id="UP000500938"/>
    </source>
</evidence>
<dbReference type="Pfam" id="PF00127">
    <property type="entry name" value="Copper-bind"/>
    <property type="match status" value="1"/>
</dbReference>
<dbReference type="SMART" id="SM00754">
    <property type="entry name" value="CHRD"/>
    <property type="match status" value="1"/>
</dbReference>
<dbReference type="GO" id="GO:0009055">
    <property type="term" value="F:electron transfer activity"/>
    <property type="evidence" value="ECO:0007669"/>
    <property type="project" value="InterPro"/>
</dbReference>
<dbReference type="Gene3D" id="2.60.40.1080">
    <property type="match status" value="2"/>
</dbReference>
<dbReference type="PROSITE" id="PS51257">
    <property type="entry name" value="PROKAR_LIPOPROTEIN"/>
    <property type="match status" value="1"/>
</dbReference>
<proteinExistence type="predicted"/>
<keyword evidence="1" id="KW-0479">Metal-binding</keyword>
<keyword evidence="2" id="KW-0186">Copper</keyword>
<evidence type="ECO:0000259" key="4">
    <source>
        <dbReference type="PROSITE" id="PS50933"/>
    </source>
</evidence>
<dbReference type="InterPro" id="IPR003343">
    <property type="entry name" value="Big_2"/>
</dbReference>
<name>A0A6M4IKK2_9BACT</name>
<dbReference type="Gene3D" id="2.60.40.420">
    <property type="entry name" value="Cupredoxins - blue copper proteins"/>
    <property type="match status" value="1"/>
</dbReference>
<feature type="signal peptide" evidence="3">
    <location>
        <begin position="1"/>
        <end position="31"/>
    </location>
</feature>
<gene>
    <name evidence="5" type="ORF">HKW67_06980</name>
</gene>
<sequence>MFTTLRDARGTRAAIRVATCAAQMSLLFTLAACSGGDGGTTTPTPTAVAASVAVSAAETGALTALGATRSLSAVVKDASQATLSGAAVSWSTSNAAVATVSGSGATATITATGNGAATITATSGSVSGTVAVDVAQRFATLAVQAAALTPAIGSTTQLTATARDSRGNAIAGVTGVTYTSADRTKAIVSVDGLVTAIAPGAASVSASLTRDGVTATGSAAITVTAPISGATAVAVQATNANVFTPATTTIAEGGVVTFSFGSIEHNVLFQSAGAPTNVPVVSNSSVARTFPTAGSYPYVCSLHAGMSGTVNVLPSGIMALLNGANERPNPVTTSANGAAVFTRNGASVTYTVTYQGIASIPTGAHIHAPAGLAATAGVIVDLVKQTQTSNSGVLTGTFTASDIRGISGQPPIALDSLMTLLRTGNAYVNVHSTTFPAGEIRGQTGTP</sequence>
<dbReference type="GO" id="GO:0005507">
    <property type="term" value="F:copper ion binding"/>
    <property type="evidence" value="ECO:0007669"/>
    <property type="project" value="InterPro"/>
</dbReference>
<dbReference type="Proteomes" id="UP000500938">
    <property type="component" value="Chromosome"/>
</dbReference>
<evidence type="ECO:0000256" key="3">
    <source>
        <dbReference type="SAM" id="SignalP"/>
    </source>
</evidence>
<dbReference type="EMBL" id="CP053085">
    <property type="protein sequence ID" value="QJR35263.1"/>
    <property type="molecule type" value="Genomic_DNA"/>
</dbReference>
<keyword evidence="6" id="KW-1185">Reference proteome</keyword>
<dbReference type="KEGG" id="ggr:HKW67_06980"/>
<dbReference type="Pfam" id="PF07452">
    <property type="entry name" value="CHRD"/>
    <property type="match status" value="1"/>
</dbReference>
<dbReference type="SUPFAM" id="SSF49503">
    <property type="entry name" value="Cupredoxins"/>
    <property type="match status" value="1"/>
</dbReference>
<reference evidence="5 6" key="1">
    <citation type="submission" date="2020-05" db="EMBL/GenBank/DDBJ databases">
        <title>Complete genome sequence of Gemmatimonas greenlandica TET16.</title>
        <authorList>
            <person name="Zeng Y."/>
        </authorList>
    </citation>
    <scope>NUCLEOTIDE SEQUENCE [LARGE SCALE GENOMIC DNA]</scope>
    <source>
        <strain evidence="5 6">TET16</strain>
    </source>
</reference>
<dbReference type="PROSITE" id="PS50933">
    <property type="entry name" value="CHRD"/>
    <property type="match status" value="1"/>
</dbReference>
<dbReference type="InterPro" id="IPR008964">
    <property type="entry name" value="Invasin/intimin_cell_adhesion"/>
</dbReference>
<dbReference type="SMART" id="SM00635">
    <property type="entry name" value="BID_2"/>
    <property type="match status" value="2"/>
</dbReference>